<keyword evidence="5" id="KW-0964">Secreted</keyword>
<dbReference type="InterPro" id="IPR003481">
    <property type="entry name" value="FliD_N"/>
</dbReference>
<keyword evidence="3" id="KW-0175">Coiled coil</keyword>
<evidence type="ECO:0000256" key="4">
    <source>
        <dbReference type="ARBA" id="ARBA00023143"/>
    </source>
</evidence>
<keyword evidence="6" id="KW-0969">Cilium</keyword>
<dbReference type="InterPro" id="IPR010809">
    <property type="entry name" value="FliD_C"/>
</dbReference>
<dbReference type="STRING" id="45065.Lgee_1030"/>
<dbReference type="GO" id="GO:0007155">
    <property type="term" value="P:cell adhesion"/>
    <property type="evidence" value="ECO:0007669"/>
    <property type="project" value="InterPro"/>
</dbReference>
<evidence type="ECO:0000313" key="6">
    <source>
        <dbReference type="EMBL" id="KTD00118.1"/>
    </source>
</evidence>
<dbReference type="InterPro" id="IPR010810">
    <property type="entry name" value="Flagellin_hook_IN_motif"/>
</dbReference>
<dbReference type="PATRIC" id="fig|45065.4.peg.1103"/>
<comment type="subunit">
    <text evidence="2 5">Homopentamer.</text>
</comment>
<reference evidence="6 7" key="1">
    <citation type="submission" date="2015-11" db="EMBL/GenBank/DDBJ databases">
        <title>Genomic analysis of 38 Legionella species identifies large and diverse effector repertoires.</title>
        <authorList>
            <person name="Burstein D."/>
            <person name="Amaro F."/>
            <person name="Zusman T."/>
            <person name="Lifshitz Z."/>
            <person name="Cohen O."/>
            <person name="Gilbert J.A."/>
            <person name="Pupko T."/>
            <person name="Shuman H.A."/>
            <person name="Segal G."/>
        </authorList>
    </citation>
    <scope>NUCLEOTIDE SEQUENCE [LARGE SCALE GENOMIC DNA]</scope>
    <source>
        <strain evidence="6 7">ATCC 49504</strain>
    </source>
</reference>
<dbReference type="PANTHER" id="PTHR30288:SF0">
    <property type="entry name" value="FLAGELLAR HOOK-ASSOCIATED PROTEIN 2"/>
    <property type="match status" value="1"/>
</dbReference>
<dbReference type="InterPro" id="IPR040026">
    <property type="entry name" value="FliD"/>
</dbReference>
<dbReference type="GO" id="GO:0071973">
    <property type="term" value="P:bacterial-type flagellum-dependent cell motility"/>
    <property type="evidence" value="ECO:0007669"/>
    <property type="project" value="TreeGrafter"/>
</dbReference>
<dbReference type="EMBL" id="LNYC01000037">
    <property type="protein sequence ID" value="KTD00118.1"/>
    <property type="molecule type" value="Genomic_DNA"/>
</dbReference>
<dbReference type="Proteomes" id="UP000054785">
    <property type="component" value="Unassembled WGS sequence"/>
</dbReference>
<dbReference type="Pfam" id="PF07195">
    <property type="entry name" value="FliD_C"/>
    <property type="match status" value="1"/>
</dbReference>
<keyword evidence="6" id="KW-0282">Flagellum</keyword>
<proteinExistence type="inferred from homology"/>
<evidence type="ECO:0000256" key="5">
    <source>
        <dbReference type="RuleBase" id="RU362066"/>
    </source>
</evidence>
<keyword evidence="4 5" id="KW-0975">Bacterial flagellum</keyword>
<evidence type="ECO:0000256" key="1">
    <source>
        <dbReference type="ARBA" id="ARBA00009764"/>
    </source>
</evidence>
<dbReference type="RefSeq" id="WP_028386887.1">
    <property type="nucleotide sequence ID" value="NZ_CAAAHN010000001.1"/>
</dbReference>
<keyword evidence="6" id="KW-0966">Cell projection</keyword>
<dbReference type="OrthoDB" id="9810816at2"/>
<comment type="function">
    <text evidence="5">Required for morphogenesis and for the elongation of the flagellar filament by facilitating polymerization of the flagellin monomers at the tip of growing filament. Forms a capping structure, which prevents flagellin subunits (transported through the central channel of the flagellum) from leaking out without polymerization at the distal end.</text>
</comment>
<evidence type="ECO:0000256" key="2">
    <source>
        <dbReference type="ARBA" id="ARBA00011255"/>
    </source>
</evidence>
<gene>
    <name evidence="6" type="primary">fliD</name>
    <name evidence="6" type="ORF">Lgee_1030</name>
</gene>
<accession>A0A0W0TXI1</accession>
<dbReference type="GO" id="GO:0009421">
    <property type="term" value="C:bacterial-type flagellum filament cap"/>
    <property type="evidence" value="ECO:0007669"/>
    <property type="project" value="InterPro"/>
</dbReference>
<dbReference type="Pfam" id="PF07196">
    <property type="entry name" value="Flagellin_IN"/>
    <property type="match status" value="1"/>
</dbReference>
<sequence length="469" mass="49816">MSISSALASGDIAAIVDKLMKLESRPLQRLELSRNTLDYQQKAYDSLKQLLTRYSDALKAISPAMNTLALKASSSSEGVASIGVTGNAATPGSHALTITSLAQTHQISSAAQSAKNTAFGVGGDLTLTIGSNTMTVSITTNDTLETMRDKINHSLSNVGVTASILATNGAGGASEYRLVVSANNTGLASKITAGGGLAASLDMTHELQEAKDAAFTLDGFSVTRASNVITDVMEGLTINLNAIGTATLSVNQNTTARDDNVKAAVHALVDAYNAIVETVDKNQATGGQRDLERNLSTSGLRDSTFGLVKNQLKSALFQSVGEGSVLSLYQAGITLDKEVPRVNDDGVEYYVTGRLKIDDAKLEAALRDDMPALEAFFENATGVIKKSETALDNLQKMGGAIDSRTKSIQSQDSELGKRIDREEARLEVVRLNLVKQYAALDTFVQKYDQLSQFLEKQFNSLSNSGSSRR</sequence>
<dbReference type="PANTHER" id="PTHR30288">
    <property type="entry name" value="FLAGELLAR CAP/ASSEMBLY PROTEIN FLID"/>
    <property type="match status" value="1"/>
</dbReference>
<comment type="caution">
    <text evidence="6">The sequence shown here is derived from an EMBL/GenBank/DDBJ whole genome shotgun (WGS) entry which is preliminary data.</text>
</comment>
<dbReference type="GO" id="GO:0009424">
    <property type="term" value="C:bacterial-type flagellum hook"/>
    <property type="evidence" value="ECO:0007669"/>
    <property type="project" value="UniProtKB-UniRule"/>
</dbReference>
<dbReference type="GO" id="GO:0005576">
    <property type="term" value="C:extracellular region"/>
    <property type="evidence" value="ECO:0007669"/>
    <property type="project" value="UniProtKB-SubCell"/>
</dbReference>
<evidence type="ECO:0000256" key="3">
    <source>
        <dbReference type="ARBA" id="ARBA00023054"/>
    </source>
</evidence>
<dbReference type="AlphaFoldDB" id="A0A0W0TXI1"/>
<comment type="similarity">
    <text evidence="1 5">Belongs to the FliD family.</text>
</comment>
<comment type="subcellular location">
    <subcellularLocation>
        <location evidence="5">Secreted</location>
    </subcellularLocation>
    <subcellularLocation>
        <location evidence="5">Bacterial flagellum</location>
    </subcellularLocation>
</comment>
<organism evidence="6 7">
    <name type="scientific">Legionella geestiana</name>
    <dbReference type="NCBI Taxonomy" id="45065"/>
    <lineage>
        <taxon>Bacteria</taxon>
        <taxon>Pseudomonadati</taxon>
        <taxon>Pseudomonadota</taxon>
        <taxon>Gammaproteobacteria</taxon>
        <taxon>Legionellales</taxon>
        <taxon>Legionellaceae</taxon>
        <taxon>Legionella</taxon>
    </lineage>
</organism>
<keyword evidence="7" id="KW-1185">Reference proteome</keyword>
<protein>
    <recommendedName>
        <fullName evidence="5">Flagellar hook-associated protein 2</fullName>
        <shortName evidence="5">HAP2</shortName>
    </recommendedName>
    <alternativeName>
        <fullName evidence="5">Flagellar cap protein</fullName>
    </alternativeName>
</protein>
<name>A0A0W0TXI1_9GAMM</name>
<dbReference type="Pfam" id="PF02465">
    <property type="entry name" value="FliD_N"/>
    <property type="match status" value="1"/>
</dbReference>
<evidence type="ECO:0000313" key="7">
    <source>
        <dbReference type="Proteomes" id="UP000054785"/>
    </source>
</evidence>